<dbReference type="PANTHER" id="PTHR30461:SF2">
    <property type="entry name" value="SERINE RECOMBINASE PINE-RELATED"/>
    <property type="match status" value="1"/>
</dbReference>
<dbReference type="GO" id="GO:0000150">
    <property type="term" value="F:DNA strand exchange activity"/>
    <property type="evidence" value="ECO:0007669"/>
    <property type="project" value="InterPro"/>
</dbReference>
<evidence type="ECO:0000256" key="1">
    <source>
        <dbReference type="ARBA" id="ARBA00022908"/>
    </source>
</evidence>
<dbReference type="AlphaFoldDB" id="A0A4P2VNG7"/>
<dbReference type="PROSITE" id="PS51736">
    <property type="entry name" value="RECOMBINASES_3"/>
    <property type="match status" value="1"/>
</dbReference>
<dbReference type="PROSITE" id="PS00398">
    <property type="entry name" value="RECOMBINASES_2"/>
    <property type="match status" value="1"/>
</dbReference>
<keyword evidence="6" id="KW-0614">Plasmid</keyword>
<organism evidence="6 7">
    <name type="scientific">Fluviispira sanaruensis</name>
    <dbReference type="NCBI Taxonomy" id="2493639"/>
    <lineage>
        <taxon>Bacteria</taxon>
        <taxon>Pseudomonadati</taxon>
        <taxon>Bdellovibrionota</taxon>
        <taxon>Oligoflexia</taxon>
        <taxon>Silvanigrellales</taxon>
        <taxon>Silvanigrellaceae</taxon>
        <taxon>Fluviispira</taxon>
    </lineage>
</organism>
<keyword evidence="2" id="KW-0238">DNA-binding</keyword>
<dbReference type="InterPro" id="IPR006119">
    <property type="entry name" value="Resolv_N"/>
</dbReference>
<dbReference type="GO" id="GO:0003677">
    <property type="term" value="F:DNA binding"/>
    <property type="evidence" value="ECO:0007669"/>
    <property type="project" value="UniProtKB-KW"/>
</dbReference>
<dbReference type="SMART" id="SM00857">
    <property type="entry name" value="Resolvase"/>
    <property type="match status" value="1"/>
</dbReference>
<evidence type="ECO:0000256" key="4">
    <source>
        <dbReference type="PIRSR" id="PIRSR606118-50"/>
    </source>
</evidence>
<sequence length="203" mass="22759">MRIYGYARISTSDQNLSLQIHALEAAGVHEVISEVATGKSMERPQLKLLLAKLQKGDTLLVYRLDRLGRTLSGIMKTLEELTQRKIAYRSLSEPAIDSTKDDHFSQAMVGIMAVFAQLERDIICERVREGVAIAKAQGKMKGRGRPKALGELDVNSLMIESRKGERTVSDLCKKFRISRSTYYDIIKNNHFFKASNKNLAGLS</sequence>
<evidence type="ECO:0000256" key="3">
    <source>
        <dbReference type="ARBA" id="ARBA00023172"/>
    </source>
</evidence>
<protein>
    <submittedName>
        <fullName evidence="6">Recombinase family protein</fullName>
    </submittedName>
</protein>
<dbReference type="Pfam" id="PF00239">
    <property type="entry name" value="Resolvase"/>
    <property type="match status" value="1"/>
</dbReference>
<reference evidence="6 7" key="1">
    <citation type="submission" date="2018-12" db="EMBL/GenBank/DDBJ databases">
        <title>Rubrispira sanarue gen. nov., sp., nov., a member of the order Silvanigrellales, isolated from a brackish lake in Hamamatsu Japan.</title>
        <authorList>
            <person name="Maejima Y."/>
            <person name="Iino T."/>
            <person name="Muraguchi Y."/>
            <person name="Fukuda K."/>
            <person name="Nojiri H."/>
            <person name="Ohkuma M."/>
            <person name="Moriuchi R."/>
            <person name="Dohra H."/>
            <person name="Kimbara K."/>
            <person name="Shintani M."/>
        </authorList>
    </citation>
    <scope>NUCLEOTIDE SEQUENCE [LARGE SCALE GENOMIC DNA]</scope>
    <source>
        <strain evidence="6 7">RF1110005</strain>
        <plasmid evidence="6 7">79K</plasmid>
    </source>
</reference>
<keyword evidence="7" id="KW-1185">Reference proteome</keyword>
<dbReference type="SUPFAM" id="SSF53041">
    <property type="entry name" value="Resolvase-like"/>
    <property type="match status" value="1"/>
</dbReference>
<dbReference type="GO" id="GO:0015074">
    <property type="term" value="P:DNA integration"/>
    <property type="evidence" value="ECO:0007669"/>
    <property type="project" value="UniProtKB-KW"/>
</dbReference>
<dbReference type="CDD" id="cd03768">
    <property type="entry name" value="SR_ResInv"/>
    <property type="match status" value="1"/>
</dbReference>
<geneLocation type="plasmid" evidence="6 7">
    <name>79K</name>
</geneLocation>
<keyword evidence="1" id="KW-0229">DNA integration</keyword>
<accession>A0A4P2VNG7</accession>
<dbReference type="InterPro" id="IPR050639">
    <property type="entry name" value="SSR_resolvase"/>
</dbReference>
<dbReference type="RefSeq" id="WP_172604001.1">
    <property type="nucleotide sequence ID" value="NZ_AP019369.1"/>
</dbReference>
<dbReference type="KEGG" id="sbf:JCM31447_31250"/>
<evidence type="ECO:0000256" key="2">
    <source>
        <dbReference type="ARBA" id="ARBA00023125"/>
    </source>
</evidence>
<dbReference type="PANTHER" id="PTHR30461">
    <property type="entry name" value="DNA-INVERTASE FROM LAMBDOID PROPHAGE"/>
    <property type="match status" value="1"/>
</dbReference>
<proteinExistence type="predicted"/>
<evidence type="ECO:0000313" key="7">
    <source>
        <dbReference type="Proteomes" id="UP000291236"/>
    </source>
</evidence>
<keyword evidence="3" id="KW-0233">DNA recombination</keyword>
<evidence type="ECO:0000259" key="5">
    <source>
        <dbReference type="PROSITE" id="PS51736"/>
    </source>
</evidence>
<dbReference type="InterPro" id="IPR036162">
    <property type="entry name" value="Resolvase-like_N_sf"/>
</dbReference>
<evidence type="ECO:0000313" key="6">
    <source>
        <dbReference type="EMBL" id="BBH54651.1"/>
    </source>
</evidence>
<feature type="domain" description="Resolvase/invertase-type recombinase catalytic" evidence="5">
    <location>
        <begin position="2"/>
        <end position="138"/>
    </location>
</feature>
<dbReference type="EMBL" id="AP019369">
    <property type="protein sequence ID" value="BBH54651.1"/>
    <property type="molecule type" value="Genomic_DNA"/>
</dbReference>
<gene>
    <name evidence="6" type="ORF">JCM31447_31250</name>
</gene>
<dbReference type="Gene3D" id="3.40.50.1390">
    <property type="entry name" value="Resolvase, N-terminal catalytic domain"/>
    <property type="match status" value="1"/>
</dbReference>
<dbReference type="InterPro" id="IPR006118">
    <property type="entry name" value="Recombinase_CS"/>
</dbReference>
<dbReference type="Proteomes" id="UP000291236">
    <property type="component" value="Plasmid 79K"/>
</dbReference>
<feature type="active site" description="O-(5'-phospho-DNA)-serine intermediate" evidence="4">
    <location>
        <position position="10"/>
    </location>
</feature>
<name>A0A4P2VNG7_FLUSA</name>